<keyword evidence="2" id="KW-1185">Reference proteome</keyword>
<dbReference type="EMBL" id="FNBA01000006">
    <property type="protein sequence ID" value="SDF12404.1"/>
    <property type="molecule type" value="Genomic_DNA"/>
</dbReference>
<reference evidence="1 2" key="1">
    <citation type="submission" date="2016-10" db="EMBL/GenBank/DDBJ databases">
        <authorList>
            <person name="de Groot N.N."/>
        </authorList>
    </citation>
    <scope>NUCLEOTIDE SEQUENCE [LARGE SCALE GENOMIC DNA]</scope>
    <source>
        <strain evidence="1 2">DSM 16195</strain>
    </source>
</reference>
<dbReference type="AlphaFoldDB" id="A0A1G7IIP7"/>
<dbReference type="Proteomes" id="UP000199321">
    <property type="component" value="Unassembled WGS sequence"/>
</dbReference>
<dbReference type="InterPro" id="IPR014710">
    <property type="entry name" value="RmlC-like_jellyroll"/>
</dbReference>
<dbReference type="InterPro" id="IPR018490">
    <property type="entry name" value="cNMP-bd_dom_sf"/>
</dbReference>
<evidence type="ECO:0000313" key="2">
    <source>
        <dbReference type="Proteomes" id="UP000199321"/>
    </source>
</evidence>
<keyword evidence="1" id="KW-0418">Kinase</keyword>
<protein>
    <submittedName>
        <fullName evidence="1">cAMP-binding domain of CRP or a regulatory subunit of cAMP-dependent protein kinases</fullName>
    </submittedName>
</protein>
<sequence>MKENFSDEENILFDFFNQVYPLTETDFRPLAKAMKKKKIKQGEILLNIGQIETKTSLVLKGFIHQYLIIDGNLYTIDFSLAGMSFNNFTSYMENSPSNQIQEAITDSEILYFEKKDIDKFLLESHPFSYIYTRLFEQVHLEREKRSLILQHKNANKRYELFLNTISKSKVFLEQVPQKLIANYLGMTPETYSRVKKKYLKKKDKVIS</sequence>
<keyword evidence="1" id="KW-0808">Transferase</keyword>
<proteinExistence type="predicted"/>
<dbReference type="SUPFAM" id="SSF51206">
    <property type="entry name" value="cAMP-binding domain-like"/>
    <property type="match status" value="1"/>
</dbReference>
<gene>
    <name evidence="1" type="ORF">SAMN05421855_10623</name>
</gene>
<evidence type="ECO:0000313" key="1">
    <source>
        <dbReference type="EMBL" id="SDF12404.1"/>
    </source>
</evidence>
<dbReference type="Gene3D" id="2.60.120.10">
    <property type="entry name" value="Jelly Rolls"/>
    <property type="match status" value="1"/>
</dbReference>
<dbReference type="OrthoDB" id="792939at2"/>
<dbReference type="STRING" id="227084.SAMN05421855_10623"/>
<name>A0A1G7IIP7_9FLAO</name>
<organism evidence="1 2">
    <name type="scientific">Ulvibacter litoralis</name>
    <dbReference type="NCBI Taxonomy" id="227084"/>
    <lineage>
        <taxon>Bacteria</taxon>
        <taxon>Pseudomonadati</taxon>
        <taxon>Bacteroidota</taxon>
        <taxon>Flavobacteriia</taxon>
        <taxon>Flavobacteriales</taxon>
        <taxon>Flavobacteriaceae</taxon>
        <taxon>Ulvibacter</taxon>
    </lineage>
</organism>
<accession>A0A1G7IIP7</accession>
<dbReference type="GO" id="GO:0016301">
    <property type="term" value="F:kinase activity"/>
    <property type="evidence" value="ECO:0007669"/>
    <property type="project" value="UniProtKB-KW"/>
</dbReference>